<protein>
    <submittedName>
        <fullName evidence="1">DUF3079 domain-containing protein</fullName>
    </submittedName>
</protein>
<organism evidence="1 2">
    <name type="scientific">Agathobacter rectalis</name>
    <dbReference type="NCBI Taxonomy" id="39491"/>
    <lineage>
        <taxon>Bacteria</taxon>
        <taxon>Bacillati</taxon>
        <taxon>Bacillota</taxon>
        <taxon>Clostridia</taxon>
        <taxon>Lachnospirales</taxon>
        <taxon>Lachnospiraceae</taxon>
        <taxon>Agathobacter</taxon>
    </lineage>
</organism>
<evidence type="ECO:0000313" key="2">
    <source>
        <dbReference type="Proteomes" id="UP000479563"/>
    </source>
</evidence>
<dbReference type="AlphaFoldDB" id="A0A6L5T7B8"/>
<reference evidence="1 2" key="1">
    <citation type="journal article" date="2019" name="Nat. Med.">
        <title>A library of human gut bacterial isolates paired with longitudinal multiomics data enables mechanistic microbiome research.</title>
        <authorList>
            <person name="Poyet M."/>
            <person name="Groussin M."/>
            <person name="Gibbons S.M."/>
            <person name="Avila-Pacheco J."/>
            <person name="Jiang X."/>
            <person name="Kearney S.M."/>
            <person name="Perrotta A.R."/>
            <person name="Berdy B."/>
            <person name="Zhao S."/>
            <person name="Lieberman T.D."/>
            <person name="Swanson P.K."/>
            <person name="Smith M."/>
            <person name="Roesemann S."/>
            <person name="Alexander J.E."/>
            <person name="Rich S.A."/>
            <person name="Livny J."/>
            <person name="Vlamakis H."/>
            <person name="Clish C."/>
            <person name="Bullock K."/>
            <person name="Deik A."/>
            <person name="Scott J."/>
            <person name="Pierce K.A."/>
            <person name="Xavier R.J."/>
            <person name="Alm E.J."/>
        </authorList>
    </citation>
    <scope>NUCLEOTIDE SEQUENCE [LARGE SCALE GENOMIC DNA]</scope>
    <source>
        <strain evidence="1 2">BIOML-A11</strain>
    </source>
</reference>
<evidence type="ECO:0000313" key="1">
    <source>
        <dbReference type="EMBL" id="MSC60089.1"/>
    </source>
</evidence>
<dbReference type="EMBL" id="WKQP01000010">
    <property type="protein sequence ID" value="MSC60089.1"/>
    <property type="molecule type" value="Genomic_DNA"/>
</dbReference>
<dbReference type="Proteomes" id="UP000479563">
    <property type="component" value="Unassembled WGS sequence"/>
</dbReference>
<sequence length="33" mass="3919">MHRPHLPCWDVSAYCNTQFLSCGNRTIRQYSFS</sequence>
<accession>A0A6L5T7B8</accession>
<name>A0A6L5T7B8_9FIRM</name>
<proteinExistence type="predicted"/>
<comment type="caution">
    <text evidence="1">The sequence shown here is derived from an EMBL/GenBank/DDBJ whole genome shotgun (WGS) entry which is preliminary data.</text>
</comment>
<gene>
    <name evidence="1" type="ORF">GKE07_07745</name>
</gene>